<evidence type="ECO:0000256" key="4">
    <source>
        <dbReference type="ARBA" id="ARBA00022960"/>
    </source>
</evidence>
<dbReference type="PRINTS" id="PR00725">
    <property type="entry name" value="DADACBPTASE1"/>
</dbReference>
<dbReference type="InterPro" id="IPR018044">
    <property type="entry name" value="Peptidase_S11"/>
</dbReference>
<evidence type="ECO:0000313" key="13">
    <source>
        <dbReference type="Proteomes" id="UP000556084"/>
    </source>
</evidence>
<accession>A0A7W7LNA2</accession>
<feature type="domain" description="Peptidase S11 D-alanyl-D-alanine carboxypeptidase A N-terminal" evidence="11">
    <location>
        <begin position="38"/>
        <end position="275"/>
    </location>
</feature>
<dbReference type="Pfam" id="PF00768">
    <property type="entry name" value="Peptidase_S11"/>
    <property type="match status" value="1"/>
</dbReference>
<evidence type="ECO:0000256" key="8">
    <source>
        <dbReference type="PIRSR" id="PIRSR618044-2"/>
    </source>
</evidence>
<dbReference type="PANTHER" id="PTHR21581:SF33">
    <property type="entry name" value="D-ALANYL-D-ALANINE CARBOXYPEPTIDASE DACB"/>
    <property type="match status" value="1"/>
</dbReference>
<dbReference type="AlphaFoldDB" id="A0A7W7LNA2"/>
<evidence type="ECO:0000256" key="9">
    <source>
        <dbReference type="RuleBase" id="RU004016"/>
    </source>
</evidence>
<dbReference type="InterPro" id="IPR012338">
    <property type="entry name" value="Beta-lactam/transpept-like"/>
</dbReference>
<evidence type="ECO:0000256" key="1">
    <source>
        <dbReference type="ARBA" id="ARBA00007164"/>
    </source>
</evidence>
<feature type="chain" id="PRO_5031127441" evidence="10">
    <location>
        <begin position="35"/>
        <end position="308"/>
    </location>
</feature>
<organism evidence="12 13">
    <name type="scientific">Streptomyces olivoverticillatus</name>
    <dbReference type="NCBI Taxonomy" id="66427"/>
    <lineage>
        <taxon>Bacteria</taxon>
        <taxon>Bacillati</taxon>
        <taxon>Actinomycetota</taxon>
        <taxon>Actinomycetes</taxon>
        <taxon>Kitasatosporales</taxon>
        <taxon>Streptomycetaceae</taxon>
        <taxon>Streptomyces</taxon>
    </lineage>
</organism>
<keyword evidence="2 10" id="KW-0732">Signal</keyword>
<dbReference type="EC" id="3.4.16.4" evidence="12"/>
<feature type="active site" description="Proton acceptor" evidence="7">
    <location>
        <position position="73"/>
    </location>
</feature>
<evidence type="ECO:0000256" key="3">
    <source>
        <dbReference type="ARBA" id="ARBA00022801"/>
    </source>
</evidence>
<evidence type="ECO:0000256" key="2">
    <source>
        <dbReference type="ARBA" id="ARBA00022729"/>
    </source>
</evidence>
<dbReference type="GO" id="GO:0008360">
    <property type="term" value="P:regulation of cell shape"/>
    <property type="evidence" value="ECO:0007669"/>
    <property type="project" value="UniProtKB-KW"/>
</dbReference>
<evidence type="ECO:0000256" key="7">
    <source>
        <dbReference type="PIRSR" id="PIRSR618044-1"/>
    </source>
</evidence>
<reference evidence="12 13" key="1">
    <citation type="submission" date="2020-08" db="EMBL/GenBank/DDBJ databases">
        <title>Genomic Encyclopedia of Type Strains, Phase III (KMG-III): the genomes of soil and plant-associated and newly described type strains.</title>
        <authorList>
            <person name="Whitman W."/>
        </authorList>
    </citation>
    <scope>NUCLEOTIDE SEQUENCE [LARGE SCALE GENOMIC DNA]</scope>
    <source>
        <strain evidence="12 13">CECT 3266</strain>
    </source>
</reference>
<dbReference type="Proteomes" id="UP000556084">
    <property type="component" value="Unassembled WGS sequence"/>
</dbReference>
<dbReference type="EMBL" id="JACHJH010000003">
    <property type="protein sequence ID" value="MBB4893409.1"/>
    <property type="molecule type" value="Genomic_DNA"/>
</dbReference>
<dbReference type="GO" id="GO:0009002">
    <property type="term" value="F:serine-type D-Ala-D-Ala carboxypeptidase activity"/>
    <property type="evidence" value="ECO:0007669"/>
    <property type="project" value="UniProtKB-EC"/>
</dbReference>
<dbReference type="RefSeq" id="WP_184349262.1">
    <property type="nucleotide sequence ID" value="NZ_JACHJH010000003.1"/>
</dbReference>
<dbReference type="GO" id="GO:0009252">
    <property type="term" value="P:peptidoglycan biosynthetic process"/>
    <property type="evidence" value="ECO:0007669"/>
    <property type="project" value="UniProtKB-KW"/>
</dbReference>
<evidence type="ECO:0000256" key="5">
    <source>
        <dbReference type="ARBA" id="ARBA00022984"/>
    </source>
</evidence>
<gene>
    <name evidence="12" type="ORF">FHS39_002440</name>
</gene>
<evidence type="ECO:0000259" key="11">
    <source>
        <dbReference type="Pfam" id="PF00768"/>
    </source>
</evidence>
<dbReference type="PANTHER" id="PTHR21581">
    <property type="entry name" value="D-ALANYL-D-ALANINE CARBOXYPEPTIDASE"/>
    <property type="match status" value="1"/>
</dbReference>
<feature type="active site" description="Acyl-ester intermediate" evidence="7">
    <location>
        <position position="70"/>
    </location>
</feature>
<keyword evidence="3 12" id="KW-0378">Hydrolase</keyword>
<evidence type="ECO:0000256" key="6">
    <source>
        <dbReference type="ARBA" id="ARBA00023316"/>
    </source>
</evidence>
<keyword evidence="5" id="KW-0573">Peptidoglycan synthesis</keyword>
<dbReference type="Gene3D" id="3.40.710.10">
    <property type="entry name" value="DD-peptidase/beta-lactamase superfamily"/>
    <property type="match status" value="1"/>
</dbReference>
<dbReference type="GO" id="GO:0071555">
    <property type="term" value="P:cell wall organization"/>
    <property type="evidence" value="ECO:0007669"/>
    <property type="project" value="UniProtKB-KW"/>
</dbReference>
<evidence type="ECO:0000313" key="12">
    <source>
        <dbReference type="EMBL" id="MBB4893409.1"/>
    </source>
</evidence>
<sequence length="308" mass="32949">MERCGGRAVRRWGAALTASAAAVAITLPAATAQAADGPAGIGAKGAYLLDSGANRPLWSRAADTRRQMASTTKIMTAVVVLDGHAADLDKQITVKQAYRDWVADHAASTADLRTGDKLTVRQLLYGLMLPSGCDAAYALADTFGSGDTEEERAESFIGKMNEKAVELGLRNTHYDSFDGISAHGGNYTTPRDLAQLSRHALGNGTFATVMKSMSVVQKAKNVDRIYTWYNTNKLLGSYQGVIGIKTGSTRAAGPCLTFAARRGGRTVVGVILNDPTGRYPDAAKMLDYAFRTRTPMKLRQLPFGAHED</sequence>
<dbReference type="GO" id="GO:0006508">
    <property type="term" value="P:proteolysis"/>
    <property type="evidence" value="ECO:0007669"/>
    <property type="project" value="InterPro"/>
</dbReference>
<keyword evidence="13" id="KW-1185">Reference proteome</keyword>
<name>A0A7W7LNA2_9ACTN</name>
<feature type="binding site" evidence="8">
    <location>
        <position position="245"/>
    </location>
    <ligand>
        <name>substrate</name>
    </ligand>
</feature>
<proteinExistence type="inferred from homology"/>
<keyword evidence="6" id="KW-0961">Cell wall biogenesis/degradation</keyword>
<protein>
    <submittedName>
        <fullName evidence="12">D-alanyl-D-alanine carboxypeptidase (Penicillin-binding protein 5/6)</fullName>
        <ecNumber evidence="12">3.4.16.4</ecNumber>
    </submittedName>
</protein>
<dbReference type="SUPFAM" id="SSF56601">
    <property type="entry name" value="beta-lactamase/transpeptidase-like"/>
    <property type="match status" value="1"/>
</dbReference>
<keyword evidence="4" id="KW-0133">Cell shape</keyword>
<comment type="caution">
    <text evidence="12">The sequence shown here is derived from an EMBL/GenBank/DDBJ whole genome shotgun (WGS) entry which is preliminary data.</text>
</comment>
<keyword evidence="12" id="KW-0121">Carboxypeptidase</keyword>
<keyword evidence="12" id="KW-0645">Protease</keyword>
<dbReference type="InterPro" id="IPR001967">
    <property type="entry name" value="Peptidase_S11_N"/>
</dbReference>
<feature type="signal peptide" evidence="10">
    <location>
        <begin position="1"/>
        <end position="34"/>
    </location>
</feature>
<comment type="similarity">
    <text evidence="1 9">Belongs to the peptidase S11 family.</text>
</comment>
<feature type="active site" evidence="7">
    <location>
        <position position="131"/>
    </location>
</feature>
<evidence type="ECO:0000256" key="10">
    <source>
        <dbReference type="SAM" id="SignalP"/>
    </source>
</evidence>